<dbReference type="PANTHER" id="PTHR11750">
    <property type="entry name" value="PROTEIN N-TERMINAL AMIDASE"/>
    <property type="match status" value="1"/>
</dbReference>
<dbReference type="AlphaFoldDB" id="A0A9P3PN10"/>
<keyword evidence="4" id="KW-1185">Reference proteome</keyword>
<evidence type="ECO:0000256" key="1">
    <source>
        <dbReference type="SAM" id="MobiDB-lite"/>
    </source>
</evidence>
<protein>
    <submittedName>
        <fullName evidence="3">Carbon-nitrogen hydrolase</fullName>
    </submittedName>
</protein>
<dbReference type="InterPro" id="IPR039703">
    <property type="entry name" value="Nta1"/>
</dbReference>
<reference evidence="3" key="1">
    <citation type="submission" date="2022-07" db="EMBL/GenBank/DDBJ databases">
        <title>The genome of Lyophyllum shimeji provides insight into the initial evolution of ectomycorrhizal fungal genome.</title>
        <authorList>
            <person name="Kobayashi Y."/>
            <person name="Shibata T."/>
            <person name="Hirakawa H."/>
            <person name="Shigenobu S."/>
            <person name="Nishiyama T."/>
            <person name="Yamada A."/>
            <person name="Hasebe M."/>
            <person name="Kawaguchi M."/>
        </authorList>
    </citation>
    <scope>NUCLEOTIDE SEQUENCE</scope>
    <source>
        <strain evidence="3">AT787</strain>
    </source>
</reference>
<dbReference type="SUPFAM" id="SSF56317">
    <property type="entry name" value="Carbon-nitrogen hydrolase"/>
    <property type="match status" value="1"/>
</dbReference>
<dbReference type="Pfam" id="PF00795">
    <property type="entry name" value="CN_hydrolase"/>
    <property type="match status" value="1"/>
</dbReference>
<comment type="caution">
    <text evidence="3">The sequence shown here is derived from an EMBL/GenBank/DDBJ whole genome shotgun (WGS) entry which is preliminary data.</text>
</comment>
<feature type="compositionally biased region" description="Acidic residues" evidence="1">
    <location>
        <begin position="294"/>
        <end position="308"/>
    </location>
</feature>
<feature type="domain" description="CN hydrolase" evidence="2">
    <location>
        <begin position="21"/>
        <end position="421"/>
    </location>
</feature>
<dbReference type="PANTHER" id="PTHR11750:SF26">
    <property type="entry name" value="PROTEIN N-TERMINAL AMIDASE"/>
    <property type="match status" value="1"/>
</dbReference>
<dbReference type="InterPro" id="IPR003010">
    <property type="entry name" value="C-N_Hydrolase"/>
</dbReference>
<evidence type="ECO:0000313" key="3">
    <source>
        <dbReference type="EMBL" id="GLB38646.1"/>
    </source>
</evidence>
<keyword evidence="3" id="KW-0378">Hydrolase</keyword>
<dbReference type="Proteomes" id="UP001063166">
    <property type="component" value="Unassembled WGS sequence"/>
</dbReference>
<proteinExistence type="predicted"/>
<dbReference type="InterPro" id="IPR036526">
    <property type="entry name" value="C-N_Hydrolase_sf"/>
</dbReference>
<sequence>MDGGNPNVASPAQQGPPHIPLRVAVVQFNPKNGQVDENIAKARDLCLRLQPHSIDLLCFPEMAFTGYVFDSAEAISPYLEEPKTGPSSLFCREIAKHLGCYVAAGYPERLPEEERVPLEPEPEPSTDTVAGGMEIPPADGSLAAPQGLSSVRSTTASEPRIPVGANSAVIFGPSGEWVGGYRKTNLFETDKTWAKPGTGFTSFSLPLWTASPLPGSAEGAPPPQTLKVTLGICMDLNPHPPALWTSAEGPYELADYCMETQSKLLVLLDAWLYSGLTEDGEAAGDEKEMKDEKDQADEEAEETDDEDEPDWYTLRYWTARLRPLWRYDGRRRGSNETVVSASVDSSEGDRPQEEAVEEEEEEAKPPHETIVVVCNRTGKENGKTFAGSSAIFSMRAGSGRPKLLDMMGRREEGVRVWNLLV</sequence>
<dbReference type="GO" id="GO:0008418">
    <property type="term" value="F:protein-N-terminal asparagine amidohydrolase activity"/>
    <property type="evidence" value="ECO:0007669"/>
    <property type="project" value="InterPro"/>
</dbReference>
<dbReference type="Gene3D" id="3.60.110.10">
    <property type="entry name" value="Carbon-nitrogen hydrolase"/>
    <property type="match status" value="1"/>
</dbReference>
<organism evidence="3 4">
    <name type="scientific">Lyophyllum shimeji</name>
    <name type="common">Hon-shimeji</name>
    <name type="synonym">Tricholoma shimeji</name>
    <dbReference type="NCBI Taxonomy" id="47721"/>
    <lineage>
        <taxon>Eukaryota</taxon>
        <taxon>Fungi</taxon>
        <taxon>Dikarya</taxon>
        <taxon>Basidiomycota</taxon>
        <taxon>Agaricomycotina</taxon>
        <taxon>Agaricomycetes</taxon>
        <taxon>Agaricomycetidae</taxon>
        <taxon>Agaricales</taxon>
        <taxon>Tricholomatineae</taxon>
        <taxon>Lyophyllaceae</taxon>
        <taxon>Lyophyllum</taxon>
    </lineage>
</organism>
<dbReference type="GO" id="GO:0030163">
    <property type="term" value="P:protein catabolic process"/>
    <property type="evidence" value="ECO:0007669"/>
    <property type="project" value="TreeGrafter"/>
</dbReference>
<feature type="region of interest" description="Disordered" evidence="1">
    <location>
        <begin position="279"/>
        <end position="308"/>
    </location>
</feature>
<dbReference type="PROSITE" id="PS50263">
    <property type="entry name" value="CN_HYDROLASE"/>
    <property type="match status" value="1"/>
</dbReference>
<evidence type="ECO:0000259" key="2">
    <source>
        <dbReference type="PROSITE" id="PS50263"/>
    </source>
</evidence>
<feature type="region of interest" description="Disordered" evidence="1">
    <location>
        <begin position="336"/>
        <end position="365"/>
    </location>
</feature>
<gene>
    <name evidence="3" type="ORF">LshimejAT787_0505110</name>
</gene>
<dbReference type="GO" id="GO:0070773">
    <property type="term" value="F:protein-N-terminal glutamine amidohydrolase activity"/>
    <property type="evidence" value="ECO:0007669"/>
    <property type="project" value="InterPro"/>
</dbReference>
<feature type="compositionally biased region" description="Basic and acidic residues" evidence="1">
    <location>
        <begin position="284"/>
        <end position="293"/>
    </location>
</feature>
<evidence type="ECO:0000313" key="4">
    <source>
        <dbReference type="Proteomes" id="UP001063166"/>
    </source>
</evidence>
<dbReference type="EMBL" id="BRPK01000005">
    <property type="protein sequence ID" value="GLB38646.1"/>
    <property type="molecule type" value="Genomic_DNA"/>
</dbReference>
<accession>A0A9P3PN10</accession>
<dbReference type="OrthoDB" id="201515at2759"/>
<feature type="compositionally biased region" description="Polar residues" evidence="1">
    <location>
        <begin position="336"/>
        <end position="345"/>
    </location>
</feature>
<name>A0A9P3PN10_LYOSH</name>